<dbReference type="EMBL" id="JARKIE010000086">
    <property type="protein sequence ID" value="KAJ7687641.1"/>
    <property type="molecule type" value="Genomic_DNA"/>
</dbReference>
<accession>A0AAD7DBC0</accession>
<name>A0AAD7DBC0_MYCRO</name>
<reference evidence="1" key="1">
    <citation type="submission" date="2023-03" db="EMBL/GenBank/DDBJ databases">
        <title>Massive genome expansion in bonnet fungi (Mycena s.s.) driven by repeated elements and novel gene families across ecological guilds.</title>
        <authorList>
            <consortium name="Lawrence Berkeley National Laboratory"/>
            <person name="Harder C.B."/>
            <person name="Miyauchi S."/>
            <person name="Viragh M."/>
            <person name="Kuo A."/>
            <person name="Thoen E."/>
            <person name="Andreopoulos B."/>
            <person name="Lu D."/>
            <person name="Skrede I."/>
            <person name="Drula E."/>
            <person name="Henrissat B."/>
            <person name="Morin E."/>
            <person name="Kohler A."/>
            <person name="Barry K."/>
            <person name="LaButti K."/>
            <person name="Morin E."/>
            <person name="Salamov A."/>
            <person name="Lipzen A."/>
            <person name="Mereny Z."/>
            <person name="Hegedus B."/>
            <person name="Baldrian P."/>
            <person name="Stursova M."/>
            <person name="Weitz H."/>
            <person name="Taylor A."/>
            <person name="Grigoriev I.V."/>
            <person name="Nagy L.G."/>
            <person name="Martin F."/>
            <person name="Kauserud H."/>
        </authorList>
    </citation>
    <scope>NUCLEOTIDE SEQUENCE</scope>
    <source>
        <strain evidence="1">CBHHK067</strain>
    </source>
</reference>
<proteinExistence type="predicted"/>
<comment type="caution">
    <text evidence="1">The sequence shown here is derived from an EMBL/GenBank/DDBJ whole genome shotgun (WGS) entry which is preliminary data.</text>
</comment>
<dbReference type="Pfam" id="PF14223">
    <property type="entry name" value="Retrotran_gag_2"/>
    <property type="match status" value="1"/>
</dbReference>
<keyword evidence="2" id="KW-1185">Reference proteome</keyword>
<gene>
    <name evidence="1" type="ORF">B0H17DRAFT_939230</name>
</gene>
<dbReference type="Proteomes" id="UP001221757">
    <property type="component" value="Unassembled WGS sequence"/>
</dbReference>
<evidence type="ECO:0000313" key="2">
    <source>
        <dbReference type="Proteomes" id="UP001221757"/>
    </source>
</evidence>
<evidence type="ECO:0000313" key="1">
    <source>
        <dbReference type="EMBL" id="KAJ7687641.1"/>
    </source>
</evidence>
<organism evidence="1 2">
    <name type="scientific">Mycena rosella</name>
    <name type="common">Pink bonnet</name>
    <name type="synonym">Agaricus rosellus</name>
    <dbReference type="NCBI Taxonomy" id="1033263"/>
    <lineage>
        <taxon>Eukaryota</taxon>
        <taxon>Fungi</taxon>
        <taxon>Dikarya</taxon>
        <taxon>Basidiomycota</taxon>
        <taxon>Agaricomycotina</taxon>
        <taxon>Agaricomycetes</taxon>
        <taxon>Agaricomycetidae</taxon>
        <taxon>Agaricales</taxon>
        <taxon>Marasmiineae</taxon>
        <taxon>Mycenaceae</taxon>
        <taxon>Mycena</taxon>
    </lineage>
</organism>
<sequence>MSETSHKLTFTRLNEKNYGTWTGDKRAELQRLGVWLIVKGAIIAPISNDPEELCKWLVDSGKTAGSIYASINSSQQVHVKWMEEHPVAMWNMLERVHRQKKPGARFPAYNTLFFIRKEPEEMLTQLIGRVENTVSLIKDLRPPGHTLDNLDGELTSMAMIRALPKDFKAFRSSLFLLPQLDKATITEAFLLEESDRQEQAAKDAELSMALKAVALTTASVSAQEFCDWCKRIGHLTRDC</sequence>
<protein>
    <submittedName>
        <fullName evidence="1">Uncharacterized protein</fullName>
    </submittedName>
</protein>
<dbReference type="AlphaFoldDB" id="A0AAD7DBC0"/>